<dbReference type="EMBL" id="KX397364">
    <property type="protein sequence ID" value="ANZ48082.1"/>
    <property type="molecule type" value="Genomic_DNA"/>
</dbReference>
<dbReference type="OrthoDB" id="11449at10239"/>
<dbReference type="RefSeq" id="YP_009290687.1">
    <property type="nucleotide sequence ID" value="NC_031107.2"/>
</dbReference>
<name>A0A1B2IA05_9CAUD</name>
<protein>
    <submittedName>
        <fullName evidence="1">Uncharacterized protein</fullName>
    </submittedName>
</protein>
<organism evidence="1 2">
    <name type="scientific">Erwinia phage vB_EamM_Asesino</name>
    <dbReference type="NCBI Taxonomy" id="1883370"/>
    <lineage>
        <taxon>Viruses</taxon>
        <taxon>Duplodnaviria</taxon>
        <taxon>Heunggongvirae</taxon>
        <taxon>Uroviricota</taxon>
        <taxon>Caudoviricetes</taxon>
        <taxon>Chimalliviridae</taxon>
        <taxon>Erskinevirus</taxon>
        <taxon>Erskinevirus asesino</taxon>
    </lineage>
</organism>
<evidence type="ECO:0000313" key="1">
    <source>
        <dbReference type="EMBL" id="ANZ48082.1"/>
    </source>
</evidence>
<dbReference type="Proteomes" id="UP000202181">
    <property type="component" value="Segment"/>
</dbReference>
<proteinExistence type="predicted"/>
<accession>A0A1B2IA05</accession>
<dbReference type="KEGG" id="vg:29057019"/>
<sequence length="186" mass="20960">MSEEMNPHFNLAEKKIKNFMAIMTQNPVDTHDDKLIHETLEACAVVLPYFRMLGAPSVQDVLYDEYPQVGFTFNTFYNETVAFLLDGKRRSTSVGQWSVLMTSYMNDVHNTKSVEHTGGLGSRLISAAFGRAGKVRNMGNAHQTWKADGRLLSYADHELLARWMTRPNGLSDMISSLAVFLKIARP</sequence>
<keyword evidence="2" id="KW-1185">Reference proteome</keyword>
<evidence type="ECO:0000313" key="2">
    <source>
        <dbReference type="Proteomes" id="UP000202181"/>
    </source>
</evidence>
<reference evidence="1" key="1">
    <citation type="submission" date="2016-06" db="EMBL/GenBank/DDBJ databases">
        <authorList>
            <person name="Berg J.A."/>
            <person name="Hyde J.R."/>
            <person name="Breakwell D.P."/>
            <person name="Hope S."/>
            <person name="Grose J.H."/>
        </authorList>
    </citation>
    <scope>NUCLEOTIDE SEQUENCE [LARGE SCALE GENOMIC DNA]</scope>
</reference>
<gene>
    <name evidence="1" type="ORF">ASESINO_69</name>
</gene>
<dbReference type="GeneID" id="29057019"/>
<dbReference type="InterPro" id="IPR057919">
    <property type="entry name" value="PhiKZ_Gp91"/>
</dbReference>
<dbReference type="Pfam" id="PF25618">
    <property type="entry name" value="PhiKZ_gp91"/>
    <property type="match status" value="1"/>
</dbReference>